<dbReference type="Gene3D" id="3.40.1690.10">
    <property type="entry name" value="secretion proteins EscU"/>
    <property type="match status" value="1"/>
</dbReference>
<dbReference type="SUPFAM" id="SSF160544">
    <property type="entry name" value="EscU C-terminal domain-like"/>
    <property type="match status" value="1"/>
</dbReference>
<comment type="similarity">
    <text evidence="1">Belongs to the type III secretion exporter family.</text>
</comment>
<feature type="transmembrane region" description="Helical" evidence="2">
    <location>
        <begin position="89"/>
        <end position="108"/>
    </location>
</feature>
<dbReference type="Pfam" id="PF01312">
    <property type="entry name" value="Bac_export_2"/>
    <property type="match status" value="1"/>
</dbReference>
<dbReference type="OrthoDB" id="9807950at2"/>
<sequence length="357" mass="39101">MSEDSDDKTFEASQKRLDDQRREGRIARSQDLLSAAAYTGFLLALVLTGGWSAQHLAAQLGGVLANADLLSRQMTAGARASLVGILPDLLLPLLPVFGLPAMMVLLALTAQRAFLFTPTNLLPKLSRISPLATATQKFGRRGMFDFAKNTVKLAIVAGILGAFLTGRMDEVVSSLRVTPEQGLLVLDDLLTGFVTLVVLTALVIGMLDYLWQIAEHRRQNRMSRQEMKDEHKEVEGDPHAKWQRRQRGQEIATNRMLRDVAEASVVIVNPTHYAVALKWSKASGRAPVCVAKGVDEIAARIRERAAEAGVPMHSDPPTARALHSVMQIGDEIPADQFRAVAAAIRFADAMRKRVRGR</sequence>
<dbReference type="Proteomes" id="UP000266649">
    <property type="component" value="Unassembled WGS sequence"/>
</dbReference>
<evidence type="ECO:0000313" key="3">
    <source>
        <dbReference type="EMBL" id="RID91002.1"/>
    </source>
</evidence>
<keyword evidence="3" id="KW-0282">Flagellum</keyword>
<reference evidence="3 4" key="1">
    <citation type="submission" date="2018-09" db="EMBL/GenBank/DDBJ databases">
        <title>Gemmobacter lutimaris sp. nov., a marine bacterium isolated from tidal flat.</title>
        <authorList>
            <person name="Lee D.W."/>
            <person name="Yoo Y."/>
            <person name="Kim J.-J."/>
            <person name="Kim B.S."/>
        </authorList>
    </citation>
    <scope>NUCLEOTIDE SEQUENCE [LARGE SCALE GENOMIC DNA]</scope>
    <source>
        <strain evidence="3 4">YJ-T1-11</strain>
    </source>
</reference>
<dbReference type="GO" id="GO:0005886">
    <property type="term" value="C:plasma membrane"/>
    <property type="evidence" value="ECO:0007669"/>
    <property type="project" value="TreeGrafter"/>
</dbReference>
<dbReference type="InterPro" id="IPR006135">
    <property type="entry name" value="T3SS_substrate_exporter"/>
</dbReference>
<gene>
    <name evidence="3" type="ORF">D2N39_15555</name>
</gene>
<comment type="caution">
    <text evidence="3">The sequence shown here is derived from an EMBL/GenBank/DDBJ whole genome shotgun (WGS) entry which is preliminary data.</text>
</comment>
<dbReference type="PRINTS" id="PR00950">
    <property type="entry name" value="TYPE3IMSPROT"/>
</dbReference>
<dbReference type="EMBL" id="QXXQ01000009">
    <property type="protein sequence ID" value="RID91002.1"/>
    <property type="molecule type" value="Genomic_DNA"/>
</dbReference>
<evidence type="ECO:0000256" key="1">
    <source>
        <dbReference type="ARBA" id="ARBA00010690"/>
    </source>
</evidence>
<dbReference type="InterPro" id="IPR029025">
    <property type="entry name" value="T3SS_substrate_exporter_C"/>
</dbReference>
<keyword evidence="4" id="KW-1185">Reference proteome</keyword>
<feature type="transmembrane region" description="Helical" evidence="2">
    <location>
        <begin position="32"/>
        <end position="53"/>
    </location>
</feature>
<protein>
    <submittedName>
        <fullName evidence="3">Flagellar biosynthesis protein FlhB</fullName>
    </submittedName>
</protein>
<keyword evidence="2" id="KW-0812">Transmembrane</keyword>
<keyword evidence="3" id="KW-0969">Cilium</keyword>
<proteinExistence type="inferred from homology"/>
<dbReference type="PANTHER" id="PTHR30531:SF12">
    <property type="entry name" value="FLAGELLAR BIOSYNTHETIC PROTEIN FLHB"/>
    <property type="match status" value="1"/>
</dbReference>
<keyword evidence="2" id="KW-1133">Transmembrane helix</keyword>
<dbReference type="GO" id="GO:0009306">
    <property type="term" value="P:protein secretion"/>
    <property type="evidence" value="ECO:0007669"/>
    <property type="project" value="InterPro"/>
</dbReference>
<dbReference type="PANTHER" id="PTHR30531">
    <property type="entry name" value="FLAGELLAR BIOSYNTHETIC PROTEIN FLHB"/>
    <property type="match status" value="1"/>
</dbReference>
<dbReference type="RefSeq" id="WP_119135693.1">
    <property type="nucleotide sequence ID" value="NZ_QXXQ01000009.1"/>
</dbReference>
<name>A0A398BKQ9_9RHOB</name>
<accession>A0A398BKQ9</accession>
<feature type="transmembrane region" description="Helical" evidence="2">
    <location>
        <begin position="150"/>
        <end position="169"/>
    </location>
</feature>
<dbReference type="AlphaFoldDB" id="A0A398BKQ9"/>
<feature type="transmembrane region" description="Helical" evidence="2">
    <location>
        <begin position="189"/>
        <end position="211"/>
    </location>
</feature>
<evidence type="ECO:0000313" key="4">
    <source>
        <dbReference type="Proteomes" id="UP000266649"/>
    </source>
</evidence>
<organism evidence="3 4">
    <name type="scientific">Gemmobacter lutimaris</name>
    <dbReference type="NCBI Taxonomy" id="2306023"/>
    <lineage>
        <taxon>Bacteria</taxon>
        <taxon>Pseudomonadati</taxon>
        <taxon>Pseudomonadota</taxon>
        <taxon>Alphaproteobacteria</taxon>
        <taxon>Rhodobacterales</taxon>
        <taxon>Paracoccaceae</taxon>
        <taxon>Gemmobacter</taxon>
    </lineage>
</organism>
<keyword evidence="2" id="KW-0472">Membrane</keyword>
<evidence type="ECO:0000256" key="2">
    <source>
        <dbReference type="SAM" id="Phobius"/>
    </source>
</evidence>
<keyword evidence="3" id="KW-0966">Cell projection</keyword>